<dbReference type="GO" id="GO:0005737">
    <property type="term" value="C:cytoplasm"/>
    <property type="evidence" value="ECO:0007669"/>
    <property type="project" value="UniProtKB-SubCell"/>
</dbReference>
<gene>
    <name evidence="15" type="primary">aat</name>
    <name evidence="16" type="ordered locus">DaAHT2_0195</name>
</gene>
<evidence type="ECO:0000256" key="12">
    <source>
        <dbReference type="ARBA" id="ARBA00077136"/>
    </source>
</evidence>
<evidence type="ECO:0000313" key="17">
    <source>
        <dbReference type="Proteomes" id="UP000001508"/>
    </source>
</evidence>
<sequence length="236" mass="26215">MQEVMPVYQLDPNLVLFPPPQVARYDGLLAVGGDLSPERLLLAYRMGIFPWYGPGEPILWWAPDPRLVLLPGEFHISRRLARKLRQGRFSFSTNQDFAGVIRHCAEIARPGQEGSWLSEEMIAAYLRLHELGYAHSVECRRDGRLVGGVYGVALGRVFFGESMFSLETDASKAAMAHLVAAMETTGGTMIDCQVKSDHLLRLGARLVPGPVFYQRLALDIDDEQLTSPPPPATLLL</sequence>
<dbReference type="PANTHER" id="PTHR30098">
    <property type="entry name" value="LEUCYL/PHENYLALANYL-TRNA--PROTEIN TRANSFERASE"/>
    <property type="match status" value="1"/>
</dbReference>
<dbReference type="GO" id="GO:0030163">
    <property type="term" value="P:protein catabolic process"/>
    <property type="evidence" value="ECO:0007669"/>
    <property type="project" value="UniProtKB-UniRule"/>
</dbReference>
<keyword evidence="17" id="KW-1185">Reference proteome</keyword>
<evidence type="ECO:0000256" key="14">
    <source>
        <dbReference type="ARBA" id="ARBA00083640"/>
    </source>
</evidence>
<dbReference type="InterPro" id="IPR042203">
    <property type="entry name" value="Leu/Phe-tRNA_Trfase_C"/>
</dbReference>
<dbReference type="STRING" id="589865.DaAHT2_0195"/>
<dbReference type="SUPFAM" id="SSF55729">
    <property type="entry name" value="Acyl-CoA N-acyltransferases (Nat)"/>
    <property type="match status" value="1"/>
</dbReference>
<comment type="catalytic activity">
    <reaction evidence="6 15">
        <text>N-terminal L-arginyl-[protein] + L-leucyl-tRNA(Leu) = N-terminal L-leucyl-L-arginyl-[protein] + tRNA(Leu) + H(+)</text>
        <dbReference type="Rhea" id="RHEA:50416"/>
        <dbReference type="Rhea" id="RHEA-COMP:9613"/>
        <dbReference type="Rhea" id="RHEA-COMP:9622"/>
        <dbReference type="Rhea" id="RHEA-COMP:12672"/>
        <dbReference type="Rhea" id="RHEA-COMP:12673"/>
        <dbReference type="ChEBI" id="CHEBI:15378"/>
        <dbReference type="ChEBI" id="CHEBI:64719"/>
        <dbReference type="ChEBI" id="CHEBI:78442"/>
        <dbReference type="ChEBI" id="CHEBI:78494"/>
        <dbReference type="ChEBI" id="CHEBI:133044"/>
        <dbReference type="EC" id="2.3.2.6"/>
    </reaction>
</comment>
<dbReference type="NCBIfam" id="TIGR00667">
    <property type="entry name" value="aat"/>
    <property type="match status" value="1"/>
</dbReference>
<dbReference type="InterPro" id="IPR042221">
    <property type="entry name" value="Leu/Phe-tRNA_Trfase_N"/>
</dbReference>
<evidence type="ECO:0000256" key="4">
    <source>
        <dbReference type="ARBA" id="ARBA00023315"/>
    </source>
</evidence>
<organism evidence="16 17">
    <name type="scientific">Desulfurivibrio alkaliphilus (strain DSM 19089 / UNIQEM U267 / AHT2)</name>
    <dbReference type="NCBI Taxonomy" id="589865"/>
    <lineage>
        <taxon>Bacteria</taxon>
        <taxon>Pseudomonadati</taxon>
        <taxon>Thermodesulfobacteriota</taxon>
        <taxon>Desulfobulbia</taxon>
        <taxon>Desulfobulbales</taxon>
        <taxon>Desulfobulbaceae</taxon>
        <taxon>Desulfurivibrio</taxon>
    </lineage>
</organism>
<dbReference type="FunCoup" id="D6Z624">
    <property type="interactions" value="240"/>
</dbReference>
<dbReference type="InterPro" id="IPR004616">
    <property type="entry name" value="Leu/Phe-tRNA_Trfase"/>
</dbReference>
<protein>
    <recommendedName>
        <fullName evidence="11 15">Leucyl/phenylalanyl-tRNA--protein transferase</fullName>
        <ecNumber evidence="10 15">2.3.2.6</ecNumber>
    </recommendedName>
    <alternativeName>
        <fullName evidence="12 15">L/F-transferase</fullName>
    </alternativeName>
    <alternativeName>
        <fullName evidence="13 15">Leucyltransferase</fullName>
    </alternativeName>
    <alternativeName>
        <fullName evidence="14 15">Phenyalanyltransferase</fullName>
    </alternativeName>
</protein>
<evidence type="ECO:0000256" key="3">
    <source>
        <dbReference type="ARBA" id="ARBA00022679"/>
    </source>
</evidence>
<dbReference type="AlphaFoldDB" id="D6Z624"/>
<evidence type="ECO:0000256" key="13">
    <source>
        <dbReference type="ARBA" id="ARBA00077165"/>
    </source>
</evidence>
<dbReference type="HOGENOM" id="CLU_075045_0_0_7"/>
<comment type="similarity">
    <text evidence="9 15">Belongs to the L/F-transferase family.</text>
</comment>
<accession>D6Z624</accession>
<evidence type="ECO:0000256" key="6">
    <source>
        <dbReference type="ARBA" id="ARBA00050652"/>
    </source>
</evidence>
<dbReference type="InterPro" id="IPR016181">
    <property type="entry name" value="Acyl_CoA_acyltransferase"/>
</dbReference>
<dbReference type="Gene3D" id="3.40.630.70">
    <property type="entry name" value="Leucyl/phenylalanyl-tRNA-protein transferase, C-terminal domain"/>
    <property type="match status" value="1"/>
</dbReference>
<evidence type="ECO:0000313" key="16">
    <source>
        <dbReference type="EMBL" id="ADH84906.1"/>
    </source>
</evidence>
<evidence type="ECO:0000256" key="1">
    <source>
        <dbReference type="ARBA" id="ARBA00004496"/>
    </source>
</evidence>
<dbReference type="Gene3D" id="3.30.70.3550">
    <property type="entry name" value="Leucyl/phenylalanyl-tRNA-protein transferase, N-terminal domain"/>
    <property type="match status" value="1"/>
</dbReference>
<evidence type="ECO:0000256" key="8">
    <source>
        <dbReference type="ARBA" id="ARBA00054043"/>
    </source>
</evidence>
<keyword evidence="4 15" id="KW-0012">Acyltransferase</keyword>
<dbReference type="PANTHER" id="PTHR30098:SF2">
    <property type="entry name" value="LEUCYL_PHENYLALANYL-TRNA--PROTEIN TRANSFERASE"/>
    <property type="match status" value="1"/>
</dbReference>
<dbReference type="Proteomes" id="UP000001508">
    <property type="component" value="Chromosome"/>
</dbReference>
<dbReference type="KEGG" id="dak:DaAHT2_0195"/>
<dbReference type="HAMAP" id="MF_00688">
    <property type="entry name" value="Leu_Phe_trans"/>
    <property type="match status" value="1"/>
</dbReference>
<evidence type="ECO:0000256" key="7">
    <source>
        <dbReference type="ARBA" id="ARBA00051538"/>
    </source>
</evidence>
<evidence type="ECO:0000256" key="15">
    <source>
        <dbReference type="HAMAP-Rule" id="MF_00688"/>
    </source>
</evidence>
<evidence type="ECO:0000256" key="2">
    <source>
        <dbReference type="ARBA" id="ARBA00022490"/>
    </source>
</evidence>
<reference evidence="17" key="1">
    <citation type="submission" date="2010-02" db="EMBL/GenBank/DDBJ databases">
        <title>Complete sequence of Desulfurivibrio alkaliphilus AHT2.</title>
        <authorList>
            <consortium name="US DOE Joint Genome Institute"/>
            <person name="Pitluck S."/>
            <person name="Chertkov O."/>
            <person name="Detter J.C."/>
            <person name="Han C."/>
            <person name="Tapia R."/>
            <person name="Larimer F."/>
            <person name="Land M."/>
            <person name="Hauser L."/>
            <person name="Kyrpides N."/>
            <person name="Mikhailova N."/>
            <person name="Sorokin D.Y."/>
            <person name="Muyzer G."/>
            <person name="Woyke T."/>
        </authorList>
    </citation>
    <scope>NUCLEOTIDE SEQUENCE [LARGE SCALE GENOMIC DNA]</scope>
    <source>
        <strain evidence="17">DSM 19089 / UNIQEM U267 / AHT2</strain>
    </source>
</reference>
<dbReference type="eggNOG" id="COG2360">
    <property type="taxonomic scope" value="Bacteria"/>
</dbReference>
<comment type="function">
    <text evidence="8 15">Functions in the N-end rule pathway of protein degradation where it conjugates Leu, Phe and, less efficiently, Met from aminoacyl-tRNAs to the N-termini of proteins containing an N-terminal arginine or lysine.</text>
</comment>
<comment type="subcellular location">
    <subcellularLocation>
        <location evidence="1 15">Cytoplasm</location>
    </subcellularLocation>
</comment>
<keyword evidence="2 15" id="KW-0963">Cytoplasm</keyword>
<dbReference type="GO" id="GO:0008914">
    <property type="term" value="F:leucyl-tRNA--protein transferase activity"/>
    <property type="evidence" value="ECO:0007669"/>
    <property type="project" value="UniProtKB-UniRule"/>
</dbReference>
<dbReference type="EC" id="2.3.2.6" evidence="10 15"/>
<evidence type="ECO:0000256" key="9">
    <source>
        <dbReference type="ARBA" id="ARBA00061535"/>
    </source>
</evidence>
<dbReference type="Pfam" id="PF03588">
    <property type="entry name" value="Leu_Phe_trans"/>
    <property type="match status" value="1"/>
</dbReference>
<keyword evidence="3 15" id="KW-0808">Transferase</keyword>
<name>D6Z624_DESAT</name>
<dbReference type="FunFam" id="3.30.70.3550:FF:000001">
    <property type="entry name" value="Leucyl/phenylalanyl-tRNA--protein transferase"/>
    <property type="match status" value="1"/>
</dbReference>
<proteinExistence type="inferred from homology"/>
<evidence type="ECO:0000256" key="5">
    <source>
        <dbReference type="ARBA" id="ARBA00050607"/>
    </source>
</evidence>
<comment type="catalytic activity">
    <reaction evidence="7 15">
        <text>N-terminal L-lysyl-[protein] + L-leucyl-tRNA(Leu) = N-terminal L-leucyl-L-lysyl-[protein] + tRNA(Leu) + H(+)</text>
        <dbReference type="Rhea" id="RHEA:12340"/>
        <dbReference type="Rhea" id="RHEA-COMP:9613"/>
        <dbReference type="Rhea" id="RHEA-COMP:9622"/>
        <dbReference type="Rhea" id="RHEA-COMP:12670"/>
        <dbReference type="Rhea" id="RHEA-COMP:12671"/>
        <dbReference type="ChEBI" id="CHEBI:15378"/>
        <dbReference type="ChEBI" id="CHEBI:65249"/>
        <dbReference type="ChEBI" id="CHEBI:78442"/>
        <dbReference type="ChEBI" id="CHEBI:78494"/>
        <dbReference type="ChEBI" id="CHEBI:133043"/>
        <dbReference type="EC" id="2.3.2.6"/>
    </reaction>
</comment>
<dbReference type="InParanoid" id="D6Z624"/>
<evidence type="ECO:0000256" key="11">
    <source>
        <dbReference type="ARBA" id="ARBA00074372"/>
    </source>
</evidence>
<dbReference type="EMBL" id="CP001940">
    <property type="protein sequence ID" value="ADH84906.1"/>
    <property type="molecule type" value="Genomic_DNA"/>
</dbReference>
<evidence type="ECO:0000256" key="10">
    <source>
        <dbReference type="ARBA" id="ARBA00066767"/>
    </source>
</evidence>
<comment type="catalytic activity">
    <reaction evidence="5 15">
        <text>L-phenylalanyl-tRNA(Phe) + an N-terminal L-alpha-aminoacyl-[protein] = an N-terminal L-phenylalanyl-L-alpha-aminoacyl-[protein] + tRNA(Phe)</text>
        <dbReference type="Rhea" id="RHEA:43632"/>
        <dbReference type="Rhea" id="RHEA-COMP:9668"/>
        <dbReference type="Rhea" id="RHEA-COMP:9699"/>
        <dbReference type="Rhea" id="RHEA-COMP:10636"/>
        <dbReference type="Rhea" id="RHEA-COMP:10637"/>
        <dbReference type="ChEBI" id="CHEBI:78442"/>
        <dbReference type="ChEBI" id="CHEBI:78531"/>
        <dbReference type="ChEBI" id="CHEBI:78597"/>
        <dbReference type="ChEBI" id="CHEBI:83561"/>
        <dbReference type="EC" id="2.3.2.6"/>
    </reaction>
</comment>